<dbReference type="OrthoDB" id="546861at2759"/>
<evidence type="ECO:0000256" key="2">
    <source>
        <dbReference type="ARBA" id="ARBA00046280"/>
    </source>
</evidence>
<reference evidence="4 5" key="1">
    <citation type="submission" date="2015-04" db="EMBL/GenBank/DDBJ databases">
        <title>Lasius niger genome sequencing.</title>
        <authorList>
            <person name="Konorov E.A."/>
            <person name="Nikitin M.A."/>
            <person name="Kirill M.V."/>
            <person name="Chang P."/>
        </authorList>
    </citation>
    <scope>NUCLEOTIDE SEQUENCE [LARGE SCALE GENOMIC DNA]</scope>
    <source>
        <tissue evidence="4">Whole</tissue>
    </source>
</reference>
<dbReference type="EMBL" id="LBMM01002238">
    <property type="protein sequence ID" value="KMQ95086.1"/>
    <property type="molecule type" value="Genomic_DNA"/>
</dbReference>
<keyword evidence="1" id="KW-0653">Protein transport</keyword>
<evidence type="ECO:0000313" key="4">
    <source>
        <dbReference type="EMBL" id="KMQ95086.1"/>
    </source>
</evidence>
<dbReference type="Gene3D" id="1.20.58.90">
    <property type="match status" value="1"/>
</dbReference>
<dbReference type="AlphaFoldDB" id="A0A0J7KXQ3"/>
<dbReference type="GO" id="GO:0015031">
    <property type="term" value="P:protein transport"/>
    <property type="evidence" value="ECO:0007669"/>
    <property type="project" value="UniProtKB-KW"/>
</dbReference>
<dbReference type="GO" id="GO:0048193">
    <property type="term" value="P:Golgi vesicle transport"/>
    <property type="evidence" value="ECO:0007669"/>
    <property type="project" value="InterPro"/>
</dbReference>
<dbReference type="Proteomes" id="UP000036403">
    <property type="component" value="Unassembled WGS sequence"/>
</dbReference>
<evidence type="ECO:0000259" key="3">
    <source>
        <dbReference type="Pfam" id="PF09177"/>
    </source>
</evidence>
<dbReference type="InterPro" id="IPR015260">
    <property type="entry name" value="Syntaxin-6/10/61_N"/>
</dbReference>
<dbReference type="GO" id="GO:0012505">
    <property type="term" value="C:endomembrane system"/>
    <property type="evidence" value="ECO:0007669"/>
    <property type="project" value="UniProtKB-SubCell"/>
</dbReference>
<dbReference type="CDD" id="cd21443">
    <property type="entry name" value="SNARE_NTD_STX6_STX10"/>
    <property type="match status" value="1"/>
</dbReference>
<dbReference type="GO" id="GO:0016020">
    <property type="term" value="C:membrane"/>
    <property type="evidence" value="ECO:0007669"/>
    <property type="project" value="InterPro"/>
</dbReference>
<comment type="caution">
    <text evidence="4">The sequence shown here is derived from an EMBL/GenBank/DDBJ whole genome shotgun (WGS) entry which is preliminary data.</text>
</comment>
<sequence>MTLENPFFVVKDEVCKALNKNRGLYGRWSELQNVGITSPTGGGLPMSGSATAPPISRTEELDWTTTELRKALRSIEWDLDDLEDTIYILFHDLKNFHRILYEFVFDLNLESEFDAV</sequence>
<evidence type="ECO:0000313" key="5">
    <source>
        <dbReference type="Proteomes" id="UP000036403"/>
    </source>
</evidence>
<dbReference type="Pfam" id="PF09177">
    <property type="entry name" value="STX6_10_61_N"/>
    <property type="match status" value="1"/>
</dbReference>
<comment type="subcellular location">
    <subcellularLocation>
        <location evidence="2">Endomembrane system</location>
        <topology evidence="2">Single-pass type IV membrane protein</topology>
    </subcellularLocation>
</comment>
<evidence type="ECO:0000256" key="1">
    <source>
        <dbReference type="ARBA" id="ARBA00022927"/>
    </source>
</evidence>
<dbReference type="SUPFAM" id="SSF47661">
    <property type="entry name" value="t-snare proteins"/>
    <property type="match status" value="1"/>
</dbReference>
<proteinExistence type="predicted"/>
<dbReference type="STRING" id="67767.A0A0J7KXQ3"/>
<dbReference type="PaxDb" id="67767-A0A0J7KXQ3"/>
<gene>
    <name evidence="4" type="ORF">RF55_4717</name>
</gene>
<dbReference type="InterPro" id="IPR010989">
    <property type="entry name" value="SNARE"/>
</dbReference>
<organism evidence="4 5">
    <name type="scientific">Lasius niger</name>
    <name type="common">Black garden ant</name>
    <dbReference type="NCBI Taxonomy" id="67767"/>
    <lineage>
        <taxon>Eukaryota</taxon>
        <taxon>Metazoa</taxon>
        <taxon>Ecdysozoa</taxon>
        <taxon>Arthropoda</taxon>
        <taxon>Hexapoda</taxon>
        <taxon>Insecta</taxon>
        <taxon>Pterygota</taxon>
        <taxon>Neoptera</taxon>
        <taxon>Endopterygota</taxon>
        <taxon>Hymenoptera</taxon>
        <taxon>Apocrita</taxon>
        <taxon>Aculeata</taxon>
        <taxon>Formicoidea</taxon>
        <taxon>Formicidae</taxon>
        <taxon>Formicinae</taxon>
        <taxon>Lasius</taxon>
        <taxon>Lasius</taxon>
    </lineage>
</organism>
<keyword evidence="5" id="KW-1185">Reference proteome</keyword>
<keyword evidence="1" id="KW-0813">Transport</keyword>
<feature type="domain" description="Syntaxin 6/10/61 N-terminal" evidence="3">
    <location>
        <begin position="6"/>
        <end position="95"/>
    </location>
</feature>
<protein>
    <submittedName>
        <fullName evidence="4">Syntaxin-like protein</fullName>
    </submittedName>
</protein>
<name>A0A0J7KXQ3_LASNI</name>
<accession>A0A0J7KXQ3</accession>